<feature type="DNA-binding region" description="H-T-H motif" evidence="4">
    <location>
        <begin position="32"/>
        <end position="51"/>
    </location>
</feature>
<evidence type="ECO:0000256" key="4">
    <source>
        <dbReference type="PROSITE-ProRule" id="PRU00335"/>
    </source>
</evidence>
<organism evidence="6 7">
    <name type="scientific">Paraburkholderia elongata</name>
    <dbReference type="NCBI Taxonomy" id="2675747"/>
    <lineage>
        <taxon>Bacteria</taxon>
        <taxon>Pseudomonadati</taxon>
        <taxon>Pseudomonadota</taxon>
        <taxon>Betaproteobacteria</taxon>
        <taxon>Burkholderiales</taxon>
        <taxon>Burkholderiaceae</taxon>
        <taxon>Paraburkholderia</taxon>
    </lineage>
</organism>
<gene>
    <name evidence="6" type="ORF">GNZ13_43140</name>
</gene>
<protein>
    <submittedName>
        <fullName evidence="6">TetR family transcriptional regulator</fullName>
    </submittedName>
</protein>
<keyword evidence="3" id="KW-0804">Transcription</keyword>
<dbReference type="InterPro" id="IPR036271">
    <property type="entry name" value="Tet_transcr_reg_TetR-rel_C_sf"/>
</dbReference>
<proteinExistence type="predicted"/>
<dbReference type="PRINTS" id="PR00455">
    <property type="entry name" value="HTHTETR"/>
</dbReference>
<dbReference type="InterPro" id="IPR001647">
    <property type="entry name" value="HTH_TetR"/>
</dbReference>
<dbReference type="SUPFAM" id="SSF48498">
    <property type="entry name" value="Tetracyclin repressor-like, C-terminal domain"/>
    <property type="match status" value="1"/>
</dbReference>
<evidence type="ECO:0000256" key="3">
    <source>
        <dbReference type="ARBA" id="ARBA00023163"/>
    </source>
</evidence>
<feature type="domain" description="HTH tetR-type" evidence="5">
    <location>
        <begin position="9"/>
        <end position="69"/>
    </location>
</feature>
<comment type="caution">
    <text evidence="6">The sequence shown here is derived from an EMBL/GenBank/DDBJ whole genome shotgun (WGS) entry which is preliminary data.</text>
</comment>
<dbReference type="InterPro" id="IPR009057">
    <property type="entry name" value="Homeodomain-like_sf"/>
</dbReference>
<accession>A0A972NZ91</accession>
<evidence type="ECO:0000256" key="2">
    <source>
        <dbReference type="ARBA" id="ARBA00023125"/>
    </source>
</evidence>
<dbReference type="Pfam" id="PF00440">
    <property type="entry name" value="TetR_N"/>
    <property type="match status" value="1"/>
</dbReference>
<dbReference type="RefSeq" id="WP_172176567.1">
    <property type="nucleotide sequence ID" value="NZ_WOEZ01000255.1"/>
</dbReference>
<dbReference type="GO" id="GO:0003677">
    <property type="term" value="F:DNA binding"/>
    <property type="evidence" value="ECO:0007669"/>
    <property type="project" value="UniProtKB-UniRule"/>
</dbReference>
<dbReference type="Gene3D" id="1.10.357.10">
    <property type="entry name" value="Tetracycline Repressor, domain 2"/>
    <property type="match status" value="1"/>
</dbReference>
<evidence type="ECO:0000313" key="7">
    <source>
        <dbReference type="Proteomes" id="UP000655523"/>
    </source>
</evidence>
<dbReference type="PROSITE" id="PS50977">
    <property type="entry name" value="HTH_TETR_2"/>
    <property type="match status" value="1"/>
</dbReference>
<dbReference type="AlphaFoldDB" id="A0A972NZ91"/>
<evidence type="ECO:0000313" key="6">
    <source>
        <dbReference type="EMBL" id="NPT61159.1"/>
    </source>
</evidence>
<dbReference type="Proteomes" id="UP000655523">
    <property type="component" value="Unassembled WGS sequence"/>
</dbReference>
<dbReference type="EMBL" id="WOEZ01000255">
    <property type="protein sequence ID" value="NPT61159.1"/>
    <property type="molecule type" value="Genomic_DNA"/>
</dbReference>
<dbReference type="PANTHER" id="PTHR47506">
    <property type="entry name" value="TRANSCRIPTIONAL REGULATORY PROTEIN"/>
    <property type="match status" value="1"/>
</dbReference>
<keyword evidence="1" id="KW-0805">Transcription regulation</keyword>
<sequence>MGHSQSDKLRTHERILEVAAKRFRERGIQGVSISEIMEEVGITVGGFYKHFPSREALIPEAVSVAFAHAADWNELASCQLGKAIDEYLSPAQRDDLASCAVFSSLTADIRRSNPATRDIFNRNLEEALAAVEQGLGESNIARRASKAAAILAGLVGASLLARGTSNGSLAQKLLSAVSAELRFAYLSEVVPSQ</sequence>
<evidence type="ECO:0000259" key="5">
    <source>
        <dbReference type="PROSITE" id="PS50977"/>
    </source>
</evidence>
<evidence type="ECO:0000256" key="1">
    <source>
        <dbReference type="ARBA" id="ARBA00023015"/>
    </source>
</evidence>
<keyword evidence="7" id="KW-1185">Reference proteome</keyword>
<dbReference type="Gene3D" id="1.10.10.60">
    <property type="entry name" value="Homeodomain-like"/>
    <property type="match status" value="1"/>
</dbReference>
<name>A0A972NZ91_9BURK</name>
<dbReference type="PANTHER" id="PTHR47506:SF7">
    <property type="entry name" value="TRANSCRIPTIONAL REGULATORY PROTEIN"/>
    <property type="match status" value="1"/>
</dbReference>
<keyword evidence="2 4" id="KW-0238">DNA-binding</keyword>
<reference evidence="6 7" key="1">
    <citation type="submission" date="2019-11" db="EMBL/GenBank/DDBJ databases">
        <title>Metabolism of dissolved organic matter in forest soils.</title>
        <authorList>
            <person name="Cyle K.T."/>
            <person name="Wilhelm R.C."/>
            <person name="Martinez C.E."/>
        </authorList>
    </citation>
    <scope>NUCLEOTIDE SEQUENCE [LARGE SCALE GENOMIC DNA]</scope>
    <source>
        <strain evidence="6 7">5N</strain>
    </source>
</reference>
<dbReference type="SUPFAM" id="SSF46689">
    <property type="entry name" value="Homeodomain-like"/>
    <property type="match status" value="1"/>
</dbReference>